<dbReference type="EMBL" id="KZ270021">
    <property type="protein sequence ID" value="OZC07792.1"/>
    <property type="molecule type" value="Genomic_DNA"/>
</dbReference>
<dbReference type="Proteomes" id="UP000242913">
    <property type="component" value="Unassembled WGS sequence"/>
</dbReference>
<evidence type="ECO:0000313" key="2">
    <source>
        <dbReference type="Proteomes" id="UP000242913"/>
    </source>
</evidence>
<keyword evidence="2" id="KW-1185">Reference proteome</keyword>
<evidence type="ECO:0000313" key="1">
    <source>
        <dbReference type="EMBL" id="OZC07792.1"/>
    </source>
</evidence>
<name>A0A238BRB0_9BILA</name>
<dbReference type="AlphaFoldDB" id="A0A238BRB0"/>
<organism evidence="1 2">
    <name type="scientific">Onchocerca flexuosa</name>
    <dbReference type="NCBI Taxonomy" id="387005"/>
    <lineage>
        <taxon>Eukaryota</taxon>
        <taxon>Metazoa</taxon>
        <taxon>Ecdysozoa</taxon>
        <taxon>Nematoda</taxon>
        <taxon>Chromadorea</taxon>
        <taxon>Rhabditida</taxon>
        <taxon>Spirurina</taxon>
        <taxon>Spiruromorpha</taxon>
        <taxon>Filarioidea</taxon>
        <taxon>Onchocercidae</taxon>
        <taxon>Onchocerca</taxon>
    </lineage>
</organism>
<gene>
    <name evidence="1" type="ORF">X798_05187</name>
</gene>
<proteinExistence type="predicted"/>
<dbReference type="OrthoDB" id="10465728at2759"/>
<accession>A0A238BRB0</accession>
<protein>
    <submittedName>
        <fullName evidence="1">Uncharacterized protein</fullName>
    </submittedName>
</protein>
<sequence length="248" mass="28722">MKKTEKHVKFELPYISKNTSEFYRSQFKKPSLLSEAKILPKINSKYPRILSIPSLQRKAQIDIRSATSYNPSLHIAKLPSSDTTRPKRTTAAIYPTTDKVNCYLTRSRRSAALPVKEVIKSCINYPRISYVDAPISRSTQTNLQLTNWHHAYFHTKTSPIDITRKFCSICPERCRNFVNNNRSMRLSVKNATDNEFDGHLNTQMEMLRSNIPWSKIHPIVSRRAEVSLHGTFKKIKFEQKTSIIIDHI</sequence>
<reference evidence="1 2" key="1">
    <citation type="submission" date="2015-12" db="EMBL/GenBank/DDBJ databases">
        <title>Draft genome of the nematode, Onchocerca flexuosa.</title>
        <authorList>
            <person name="Mitreva M."/>
        </authorList>
    </citation>
    <scope>NUCLEOTIDE SEQUENCE [LARGE SCALE GENOMIC DNA]</scope>
    <source>
        <strain evidence="1">Red Deer</strain>
    </source>
</reference>